<dbReference type="Pfam" id="PF00149">
    <property type="entry name" value="Metallophos"/>
    <property type="match status" value="1"/>
</dbReference>
<dbReference type="AlphaFoldDB" id="A0A6S7AVC1"/>
<dbReference type="GO" id="GO:0008803">
    <property type="term" value="F:bis(5'-nucleosyl)-tetraphosphatase (symmetrical) activity"/>
    <property type="evidence" value="ECO:0007669"/>
    <property type="project" value="TreeGrafter"/>
</dbReference>
<dbReference type="EC" id="3.1.3.16" evidence="2"/>
<dbReference type="SUPFAM" id="SSF56300">
    <property type="entry name" value="Metallo-dependent phosphatases"/>
    <property type="match status" value="1"/>
</dbReference>
<dbReference type="InterPro" id="IPR029052">
    <property type="entry name" value="Metallo-depent_PP-like"/>
</dbReference>
<dbReference type="EMBL" id="CADIJO010000005">
    <property type="protein sequence ID" value="CAB3685934.1"/>
    <property type="molecule type" value="Genomic_DNA"/>
</dbReference>
<evidence type="ECO:0000313" key="3">
    <source>
        <dbReference type="Proteomes" id="UP000494111"/>
    </source>
</evidence>
<sequence length="238" mass="27040">MQQRFLKVPRNALGRDFAVGDVHGCFTRLQQGLDQLGFDPTHDRLFSVGDLVDRGPECESVLAWLEQPWFYAVQGNHEDYAVRHIRTKQVDVDNWRSYGGGWFLDLPPERQQVFADAFDQLPIAIEVETSSGPVGLLHADCPVLFWPRLESALQDRYKRTSAACQWSRDRLRQMDRTGIRGVRAVVAGHTPVAEPLALGNVYHIDTEGWRGGYFTFLDLETLTAWPRAVVTELAETED</sequence>
<dbReference type="Proteomes" id="UP000494111">
    <property type="component" value="Unassembled WGS sequence"/>
</dbReference>
<dbReference type="GO" id="GO:0110154">
    <property type="term" value="P:RNA decapping"/>
    <property type="evidence" value="ECO:0007669"/>
    <property type="project" value="TreeGrafter"/>
</dbReference>
<evidence type="ECO:0000259" key="1">
    <source>
        <dbReference type="Pfam" id="PF00149"/>
    </source>
</evidence>
<protein>
    <submittedName>
        <fullName evidence="2">Serine/threonine-protein phosphatase 1</fullName>
        <ecNumber evidence="2">3.1.3.16</ecNumber>
    </submittedName>
</protein>
<feature type="domain" description="Calcineurin-like phosphoesterase" evidence="1">
    <location>
        <begin position="18"/>
        <end position="192"/>
    </location>
</feature>
<evidence type="ECO:0000313" key="2">
    <source>
        <dbReference type="EMBL" id="CAB3685934.1"/>
    </source>
</evidence>
<gene>
    <name evidence="2" type="primary">pphA_1</name>
    <name evidence="2" type="ORF">LMG3458_01867</name>
</gene>
<reference evidence="2 3" key="1">
    <citation type="submission" date="2020-04" db="EMBL/GenBank/DDBJ databases">
        <authorList>
            <person name="De Canck E."/>
        </authorList>
    </citation>
    <scope>NUCLEOTIDE SEQUENCE [LARGE SCALE GENOMIC DNA]</scope>
    <source>
        <strain evidence="2 3">LMG 3458</strain>
    </source>
</reference>
<organism evidence="2 3">
    <name type="scientific">Achromobacter deleyi</name>
    <dbReference type="NCBI Taxonomy" id="1353891"/>
    <lineage>
        <taxon>Bacteria</taxon>
        <taxon>Pseudomonadati</taxon>
        <taxon>Pseudomonadota</taxon>
        <taxon>Betaproteobacteria</taxon>
        <taxon>Burkholderiales</taxon>
        <taxon>Alcaligenaceae</taxon>
        <taxon>Achromobacter</taxon>
    </lineage>
</organism>
<dbReference type="GO" id="GO:0004722">
    <property type="term" value="F:protein serine/threonine phosphatase activity"/>
    <property type="evidence" value="ECO:0007669"/>
    <property type="project" value="UniProtKB-EC"/>
</dbReference>
<dbReference type="PANTHER" id="PTHR42850:SF11">
    <property type="entry name" value="BIS(5'-NUCLEOSYL)-TETRAPHOSPHATASE [SYMMETRICAL]"/>
    <property type="match status" value="1"/>
</dbReference>
<name>A0A6S7AVC1_9BURK</name>
<dbReference type="PANTHER" id="PTHR42850">
    <property type="entry name" value="METALLOPHOSPHOESTERASE"/>
    <property type="match status" value="1"/>
</dbReference>
<dbReference type="InterPro" id="IPR004843">
    <property type="entry name" value="Calcineurin-like_PHP"/>
</dbReference>
<dbReference type="RefSeq" id="WP_175192538.1">
    <property type="nucleotide sequence ID" value="NZ_CADIJO010000005.1"/>
</dbReference>
<proteinExistence type="predicted"/>
<accession>A0A6S7AVC1</accession>
<dbReference type="Gene3D" id="3.60.21.10">
    <property type="match status" value="1"/>
</dbReference>
<dbReference type="InterPro" id="IPR050126">
    <property type="entry name" value="Ap4A_hydrolase"/>
</dbReference>
<keyword evidence="2" id="KW-0378">Hydrolase</keyword>
<dbReference type="GO" id="GO:0005737">
    <property type="term" value="C:cytoplasm"/>
    <property type="evidence" value="ECO:0007669"/>
    <property type="project" value="TreeGrafter"/>
</dbReference>